<dbReference type="PRINTS" id="PR00979">
    <property type="entry name" value="TAFAZZIN"/>
</dbReference>
<dbReference type="GO" id="GO:0005741">
    <property type="term" value="C:mitochondrial outer membrane"/>
    <property type="evidence" value="ECO:0007669"/>
    <property type="project" value="UniProtKB-SubCell"/>
</dbReference>
<evidence type="ECO:0000256" key="9">
    <source>
        <dbReference type="ARBA" id="ARBA00023315"/>
    </source>
</evidence>
<keyword evidence="6" id="KW-0443">Lipid metabolism</keyword>
<dbReference type="GO" id="GO:0047184">
    <property type="term" value="F:1-acylglycerophosphocholine O-acyltransferase activity"/>
    <property type="evidence" value="ECO:0007669"/>
    <property type="project" value="TreeGrafter"/>
</dbReference>
<evidence type="ECO:0000256" key="4">
    <source>
        <dbReference type="ARBA" id="ARBA00022787"/>
    </source>
</evidence>
<name>A0A1E3PCS3_9ASCO</name>
<comment type="similarity">
    <text evidence="2 12">Belongs to the taffazin family.</text>
</comment>
<dbReference type="SMART" id="SM00563">
    <property type="entry name" value="PlsC"/>
    <property type="match status" value="1"/>
</dbReference>
<dbReference type="OrthoDB" id="193467at2759"/>
<keyword evidence="9" id="KW-0012">Acyltransferase</keyword>
<evidence type="ECO:0000256" key="12">
    <source>
        <dbReference type="RuleBase" id="RU365062"/>
    </source>
</evidence>
<keyword evidence="15" id="KW-1185">Reference proteome</keyword>
<accession>A0A1E3PCS3</accession>
<dbReference type="Pfam" id="PF01553">
    <property type="entry name" value="Acyltransferase"/>
    <property type="match status" value="1"/>
</dbReference>
<organism evidence="14 15">
    <name type="scientific">Nadsonia fulvescens var. elongata DSM 6958</name>
    <dbReference type="NCBI Taxonomy" id="857566"/>
    <lineage>
        <taxon>Eukaryota</taxon>
        <taxon>Fungi</taxon>
        <taxon>Dikarya</taxon>
        <taxon>Ascomycota</taxon>
        <taxon>Saccharomycotina</taxon>
        <taxon>Dipodascomycetes</taxon>
        <taxon>Dipodascales</taxon>
        <taxon>Dipodascales incertae sedis</taxon>
        <taxon>Nadsonia</taxon>
    </lineage>
</organism>
<evidence type="ECO:0000313" key="14">
    <source>
        <dbReference type="EMBL" id="ODQ63213.1"/>
    </source>
</evidence>
<dbReference type="PANTHER" id="PTHR12497">
    <property type="entry name" value="TAZ PROTEIN TAFAZZIN"/>
    <property type="match status" value="1"/>
</dbReference>
<dbReference type="GO" id="GO:0007007">
    <property type="term" value="P:inner mitochondrial membrane organization"/>
    <property type="evidence" value="ECO:0007669"/>
    <property type="project" value="TreeGrafter"/>
</dbReference>
<proteinExistence type="inferred from homology"/>
<dbReference type="InterPro" id="IPR002123">
    <property type="entry name" value="Plipid/glycerol_acylTrfase"/>
</dbReference>
<dbReference type="Proteomes" id="UP000095009">
    <property type="component" value="Unassembled WGS sequence"/>
</dbReference>
<evidence type="ECO:0000256" key="7">
    <source>
        <dbReference type="ARBA" id="ARBA00023128"/>
    </source>
</evidence>
<comment type="catalytic activity">
    <reaction evidence="11">
        <text>1'-[1,2-diacyl-sn-glycero-3-phospho],3'-[1-acyl-sn-glycero-3-phospho]-glycerol + a 1,2-diacyl-sn-glycero-3-phosphocholine = a cardiolipin + a 1-acyl-sn-glycero-3-phosphocholine</text>
        <dbReference type="Rhea" id="RHEA:33731"/>
        <dbReference type="ChEBI" id="CHEBI:57643"/>
        <dbReference type="ChEBI" id="CHEBI:58168"/>
        <dbReference type="ChEBI" id="CHEBI:62237"/>
        <dbReference type="ChEBI" id="CHEBI:64743"/>
    </reaction>
    <physiologicalReaction direction="left-to-right" evidence="11">
        <dbReference type="Rhea" id="RHEA:33732"/>
    </physiologicalReaction>
    <physiologicalReaction direction="right-to-left" evidence="11">
        <dbReference type="Rhea" id="RHEA:33733"/>
    </physiologicalReaction>
</comment>
<evidence type="ECO:0000256" key="8">
    <source>
        <dbReference type="ARBA" id="ARBA00023136"/>
    </source>
</evidence>
<dbReference type="GO" id="GO:0005743">
    <property type="term" value="C:mitochondrial inner membrane"/>
    <property type="evidence" value="ECO:0007669"/>
    <property type="project" value="UniProtKB-SubCell"/>
</dbReference>
<keyword evidence="4" id="KW-1000">Mitochondrion outer membrane</keyword>
<evidence type="ECO:0000256" key="2">
    <source>
        <dbReference type="ARBA" id="ARBA00010524"/>
    </source>
</evidence>
<feature type="non-terminal residue" evidence="14">
    <location>
        <position position="354"/>
    </location>
</feature>
<protein>
    <recommendedName>
        <fullName evidence="12">Tafazzin family protein</fullName>
    </recommendedName>
</protein>
<comment type="subcellular location">
    <subcellularLocation>
        <location evidence="1">Mitochondrion inner membrane</location>
        <topology evidence="1">Peripheral membrane protein</topology>
        <orientation evidence="1">Intermembrane side</orientation>
    </subcellularLocation>
    <subcellularLocation>
        <location evidence="10">Mitochondrion outer membrane</location>
        <topology evidence="10">Peripheral membrane protein</topology>
        <orientation evidence="10">Intermembrane side</orientation>
    </subcellularLocation>
</comment>
<evidence type="ECO:0000256" key="11">
    <source>
        <dbReference type="ARBA" id="ARBA00047906"/>
    </source>
</evidence>
<reference evidence="14 15" key="1">
    <citation type="journal article" date="2016" name="Proc. Natl. Acad. Sci. U.S.A.">
        <title>Comparative genomics of biotechnologically important yeasts.</title>
        <authorList>
            <person name="Riley R."/>
            <person name="Haridas S."/>
            <person name="Wolfe K.H."/>
            <person name="Lopes M.R."/>
            <person name="Hittinger C.T."/>
            <person name="Goeker M."/>
            <person name="Salamov A.A."/>
            <person name="Wisecaver J.H."/>
            <person name="Long T.M."/>
            <person name="Calvey C.H."/>
            <person name="Aerts A.L."/>
            <person name="Barry K.W."/>
            <person name="Choi C."/>
            <person name="Clum A."/>
            <person name="Coughlan A.Y."/>
            <person name="Deshpande S."/>
            <person name="Douglass A.P."/>
            <person name="Hanson S.J."/>
            <person name="Klenk H.-P."/>
            <person name="LaButti K.M."/>
            <person name="Lapidus A."/>
            <person name="Lindquist E.A."/>
            <person name="Lipzen A.M."/>
            <person name="Meier-Kolthoff J.P."/>
            <person name="Ohm R.A."/>
            <person name="Otillar R.P."/>
            <person name="Pangilinan J.L."/>
            <person name="Peng Y."/>
            <person name="Rokas A."/>
            <person name="Rosa C.A."/>
            <person name="Scheuner C."/>
            <person name="Sibirny A.A."/>
            <person name="Slot J.C."/>
            <person name="Stielow J.B."/>
            <person name="Sun H."/>
            <person name="Kurtzman C.P."/>
            <person name="Blackwell M."/>
            <person name="Grigoriev I.V."/>
            <person name="Jeffries T.W."/>
        </authorList>
    </citation>
    <scope>NUCLEOTIDE SEQUENCE [LARGE SCALE GENOMIC DNA]</scope>
    <source>
        <strain evidence="14 15">DSM 6958</strain>
    </source>
</reference>
<dbReference type="STRING" id="857566.A0A1E3PCS3"/>
<dbReference type="GO" id="GO:0035965">
    <property type="term" value="P:cardiolipin acyl-chain remodeling"/>
    <property type="evidence" value="ECO:0007669"/>
    <property type="project" value="TreeGrafter"/>
</dbReference>
<dbReference type="AlphaFoldDB" id="A0A1E3PCS3"/>
<evidence type="ECO:0000256" key="5">
    <source>
        <dbReference type="ARBA" id="ARBA00022792"/>
    </source>
</evidence>
<keyword evidence="3" id="KW-0808">Transferase</keyword>
<feature type="domain" description="Phospholipid/glycerol acyltransferase" evidence="13">
    <location>
        <begin position="72"/>
        <end position="230"/>
    </location>
</feature>
<keyword evidence="5" id="KW-0999">Mitochondrion inner membrane</keyword>
<keyword evidence="8" id="KW-0472">Membrane</keyword>
<evidence type="ECO:0000256" key="6">
    <source>
        <dbReference type="ARBA" id="ARBA00023098"/>
    </source>
</evidence>
<evidence type="ECO:0000313" key="15">
    <source>
        <dbReference type="Proteomes" id="UP000095009"/>
    </source>
</evidence>
<keyword evidence="7" id="KW-0496">Mitochondrion</keyword>
<sequence>MSFKKVSERARVFLQENTHRESWIWRQKSRALVFAAGVVGKIYLNVLYRKQVHGQDNLIDAIDQAKREKRGLITVMNHMSVVDDPMTWGILPLRHLKNPSTVRWGLAARDVCFSTEKSASFFSMGQVLPIDRFGAGPFQGAMDAAVHMLSPAVPYETMDVSGQNETIIPALDKCDGVADPQWIHVFPEGYVNQMLPPHENSMRYFHWGVGRLIAEPSRPPIVVPMFAHGYEKAMSELRSGTSKYLPQNLGSKIEISIGKPICQDKINSYRQEWVKLVHNDPNEDTKTFDEISERLRSGSEACQLRARIAAELREALAELRTNLGFRPEDPRLKDPVFWHEAKPDCGIGLIGKKW</sequence>
<evidence type="ECO:0000259" key="13">
    <source>
        <dbReference type="SMART" id="SM00563"/>
    </source>
</evidence>
<dbReference type="InterPro" id="IPR000872">
    <property type="entry name" value="Tafazzin"/>
</dbReference>
<dbReference type="CDD" id="cd07989">
    <property type="entry name" value="LPLAT_AGPAT-like"/>
    <property type="match status" value="1"/>
</dbReference>
<evidence type="ECO:0000256" key="1">
    <source>
        <dbReference type="ARBA" id="ARBA00004137"/>
    </source>
</evidence>
<evidence type="ECO:0000256" key="3">
    <source>
        <dbReference type="ARBA" id="ARBA00022679"/>
    </source>
</evidence>
<dbReference type="PANTHER" id="PTHR12497:SF0">
    <property type="entry name" value="TAFAZZIN"/>
    <property type="match status" value="1"/>
</dbReference>
<evidence type="ECO:0000256" key="10">
    <source>
        <dbReference type="ARBA" id="ARBA00024323"/>
    </source>
</evidence>
<dbReference type="EMBL" id="KV454415">
    <property type="protein sequence ID" value="ODQ63213.1"/>
    <property type="molecule type" value="Genomic_DNA"/>
</dbReference>
<gene>
    <name evidence="14" type="ORF">NADFUDRAFT_4515</name>
</gene>